<dbReference type="PANTHER" id="PTHR12788">
    <property type="entry name" value="PROTEIN-TYROSINE SULFOTRANSFERASE 2"/>
    <property type="match status" value="1"/>
</dbReference>
<keyword evidence="1" id="KW-0808">Transferase</keyword>
<dbReference type="Gene3D" id="3.40.50.300">
    <property type="entry name" value="P-loop containing nucleotide triphosphate hydrolases"/>
    <property type="match status" value="1"/>
</dbReference>
<proteinExistence type="predicted"/>
<organism evidence="2 3">
    <name type="scientific">Rhodovibrio sodomensis</name>
    <dbReference type="NCBI Taxonomy" id="1088"/>
    <lineage>
        <taxon>Bacteria</taxon>
        <taxon>Pseudomonadati</taxon>
        <taxon>Pseudomonadota</taxon>
        <taxon>Alphaproteobacteria</taxon>
        <taxon>Rhodospirillales</taxon>
        <taxon>Rhodovibrionaceae</taxon>
        <taxon>Rhodovibrio</taxon>
    </lineage>
</organism>
<dbReference type="PANTHER" id="PTHR12788:SF10">
    <property type="entry name" value="PROTEIN-TYROSINE SULFOTRANSFERASE"/>
    <property type="match status" value="1"/>
</dbReference>
<dbReference type="InterPro" id="IPR026634">
    <property type="entry name" value="TPST-like"/>
</dbReference>
<dbReference type="SUPFAM" id="SSF52540">
    <property type="entry name" value="P-loop containing nucleoside triphosphate hydrolases"/>
    <property type="match status" value="1"/>
</dbReference>
<evidence type="ECO:0000313" key="2">
    <source>
        <dbReference type="EMBL" id="MBK1671015.1"/>
    </source>
</evidence>
<gene>
    <name evidence="2" type="ORF">CKO28_23695</name>
</gene>
<dbReference type="Pfam" id="PF13469">
    <property type="entry name" value="Sulfotransfer_3"/>
    <property type="match status" value="1"/>
</dbReference>
<dbReference type="RefSeq" id="WP_200343471.1">
    <property type="nucleotide sequence ID" value="NZ_NRRL01000136.1"/>
</dbReference>
<evidence type="ECO:0000256" key="1">
    <source>
        <dbReference type="ARBA" id="ARBA00022679"/>
    </source>
</evidence>
<name>A0ABS1DNR7_9PROT</name>
<comment type="caution">
    <text evidence="2">The sequence shown here is derived from an EMBL/GenBank/DDBJ whole genome shotgun (WGS) entry which is preliminary data.</text>
</comment>
<dbReference type="Proteomes" id="UP001296873">
    <property type="component" value="Unassembled WGS sequence"/>
</dbReference>
<reference evidence="2 3" key="1">
    <citation type="journal article" date="2020" name="Microorganisms">
        <title>Osmotic Adaptation and Compatible Solute Biosynthesis of Phototrophic Bacteria as Revealed from Genome Analyses.</title>
        <authorList>
            <person name="Imhoff J.F."/>
            <person name="Rahn T."/>
            <person name="Kunzel S."/>
            <person name="Keller A."/>
            <person name="Neulinger S.C."/>
        </authorList>
    </citation>
    <scope>NUCLEOTIDE SEQUENCE [LARGE SCALE GENOMIC DNA]</scope>
    <source>
        <strain evidence="2 3">DSM 9895</strain>
    </source>
</reference>
<evidence type="ECO:0000313" key="3">
    <source>
        <dbReference type="Proteomes" id="UP001296873"/>
    </source>
</evidence>
<dbReference type="InterPro" id="IPR027417">
    <property type="entry name" value="P-loop_NTPase"/>
</dbReference>
<accession>A0ABS1DNR7</accession>
<sequence length="334" mass="36447">MIFYTLPGDESVANPGRRLALRRARELGPGQRDAWVTALRALTRPRHPLSGPATPAPVFIVGCGRSGNTLLRRLLSASPELHIPPESFVLKKVVWDFLRYPAASWPEQVHRAIAHFQAHPHFPEFGLELWAIEGALADLPPERRSLAGLLDAIYRIHAERHGKPGARWGDKTPINTFCLEEIRAVFPDARFVEMLRDGADAAASLVAAGLQPDLRAAGQRWLDARRAVARYRVSGGQVLTVRYEDLVRTPEAVLAQVCDHVAISYCPEAIAETGHVAAMGDVPALPHHANVASPITAASIGRGRAQMSALQRAQLAPLLDNELVRAGYATLFPS</sequence>
<dbReference type="EMBL" id="NRRL01000136">
    <property type="protein sequence ID" value="MBK1671015.1"/>
    <property type="molecule type" value="Genomic_DNA"/>
</dbReference>
<protein>
    <recommendedName>
        <fullName evidence="4">Sulfotransferase family protein</fullName>
    </recommendedName>
</protein>
<keyword evidence="3" id="KW-1185">Reference proteome</keyword>
<evidence type="ECO:0008006" key="4">
    <source>
        <dbReference type="Google" id="ProtNLM"/>
    </source>
</evidence>